<name>A0ABP3FVP5_9BACI</name>
<sequence length="123" mass="14092">MTTLCSQHELTATKEALEQVEKAYPNLYEKLLHVVHLTRNLHFRYQYMGCLILDEDPGQHAPNMVYDSVMNLYKTEVHRLKIDEHYEVIKDTLKSYQGIGFANISQLILGRPAESLVGGSSIK</sequence>
<dbReference type="RefSeq" id="WP_343798270.1">
    <property type="nucleotide sequence ID" value="NZ_BAAADJ010000018.1"/>
</dbReference>
<dbReference type="Proteomes" id="UP001500782">
    <property type="component" value="Unassembled WGS sequence"/>
</dbReference>
<accession>A0ABP3FVP5</accession>
<protein>
    <submittedName>
        <fullName evidence="1">Uncharacterized protein</fullName>
    </submittedName>
</protein>
<evidence type="ECO:0000313" key="2">
    <source>
        <dbReference type="Proteomes" id="UP001500782"/>
    </source>
</evidence>
<organism evidence="1 2">
    <name type="scientific">Bacillus carboniphilus</name>
    <dbReference type="NCBI Taxonomy" id="86663"/>
    <lineage>
        <taxon>Bacteria</taxon>
        <taxon>Bacillati</taxon>
        <taxon>Bacillota</taxon>
        <taxon>Bacilli</taxon>
        <taxon>Bacillales</taxon>
        <taxon>Bacillaceae</taxon>
        <taxon>Bacillus</taxon>
    </lineage>
</organism>
<proteinExistence type="predicted"/>
<dbReference type="EMBL" id="BAAADJ010000018">
    <property type="protein sequence ID" value="GAA0327565.1"/>
    <property type="molecule type" value="Genomic_DNA"/>
</dbReference>
<keyword evidence="2" id="KW-1185">Reference proteome</keyword>
<evidence type="ECO:0000313" key="1">
    <source>
        <dbReference type="EMBL" id="GAA0327565.1"/>
    </source>
</evidence>
<gene>
    <name evidence="1" type="ORF">GCM10008967_17580</name>
</gene>
<comment type="caution">
    <text evidence="1">The sequence shown here is derived from an EMBL/GenBank/DDBJ whole genome shotgun (WGS) entry which is preliminary data.</text>
</comment>
<reference evidence="2" key="1">
    <citation type="journal article" date="2019" name="Int. J. Syst. Evol. Microbiol.">
        <title>The Global Catalogue of Microorganisms (GCM) 10K type strain sequencing project: providing services to taxonomists for standard genome sequencing and annotation.</title>
        <authorList>
            <consortium name="The Broad Institute Genomics Platform"/>
            <consortium name="The Broad Institute Genome Sequencing Center for Infectious Disease"/>
            <person name="Wu L."/>
            <person name="Ma J."/>
        </authorList>
    </citation>
    <scope>NUCLEOTIDE SEQUENCE [LARGE SCALE GENOMIC DNA]</scope>
    <source>
        <strain evidence="2">JCM 9731</strain>
    </source>
</reference>